<reference evidence="4" key="1">
    <citation type="journal article" date="2020" name="mSystems">
        <title>Genome- and Community-Level Interaction Insights into Carbon Utilization and Element Cycling Functions of Hydrothermarchaeota in Hydrothermal Sediment.</title>
        <authorList>
            <person name="Zhou Z."/>
            <person name="Liu Y."/>
            <person name="Xu W."/>
            <person name="Pan J."/>
            <person name="Luo Z.H."/>
            <person name="Li M."/>
        </authorList>
    </citation>
    <scope>NUCLEOTIDE SEQUENCE [LARGE SCALE GENOMIC DNA]</scope>
    <source>
        <strain evidence="4">SpSt-767</strain>
    </source>
</reference>
<evidence type="ECO:0000256" key="2">
    <source>
        <dbReference type="SAM" id="Phobius"/>
    </source>
</evidence>
<dbReference type="Pfam" id="PF01464">
    <property type="entry name" value="SLT"/>
    <property type="match status" value="1"/>
</dbReference>
<evidence type="ECO:0000313" key="4">
    <source>
        <dbReference type="EMBL" id="HHS29780.1"/>
    </source>
</evidence>
<dbReference type="PANTHER" id="PTHR37423">
    <property type="entry name" value="SOLUBLE LYTIC MUREIN TRANSGLYCOSYLASE-RELATED"/>
    <property type="match status" value="1"/>
</dbReference>
<proteinExistence type="inferred from homology"/>
<feature type="domain" description="Transglycosylase SLT" evidence="3">
    <location>
        <begin position="157"/>
        <end position="248"/>
    </location>
</feature>
<name>A0A7V6A403_9BACT</name>
<gene>
    <name evidence="4" type="ORF">ENV52_08780</name>
</gene>
<dbReference type="PANTHER" id="PTHR37423:SF2">
    <property type="entry name" value="MEMBRANE-BOUND LYTIC MUREIN TRANSGLYCOSYLASE C"/>
    <property type="match status" value="1"/>
</dbReference>
<dbReference type="InterPro" id="IPR023346">
    <property type="entry name" value="Lysozyme-like_dom_sf"/>
</dbReference>
<keyword evidence="2" id="KW-0812">Transmembrane</keyword>
<dbReference type="SUPFAM" id="SSF53955">
    <property type="entry name" value="Lysozyme-like"/>
    <property type="match status" value="1"/>
</dbReference>
<keyword evidence="2" id="KW-0472">Membrane</keyword>
<evidence type="ECO:0000256" key="1">
    <source>
        <dbReference type="ARBA" id="ARBA00007734"/>
    </source>
</evidence>
<protein>
    <submittedName>
        <fullName evidence="4">Lytic transglycosylase</fullName>
    </submittedName>
</protein>
<dbReference type="EMBL" id="DTGR01000137">
    <property type="protein sequence ID" value="HHS29780.1"/>
    <property type="molecule type" value="Genomic_DNA"/>
</dbReference>
<keyword evidence="2" id="KW-1133">Transmembrane helix</keyword>
<evidence type="ECO:0000259" key="3">
    <source>
        <dbReference type="Pfam" id="PF01464"/>
    </source>
</evidence>
<sequence>MITCRTAKARPFLQWGKTTRSRVGIGGAARLTGTAGWGKCLTILYRGLFMIFFLILLACLWFWLAGPGVEPLVARPPAASAPPLPEIVFPYFRFPENLTLCGEPVPLKEEAVRESLDREFTIIVWSRAQTTMWLKRAHRYFPELERKIRAERLPLDLKYVVLVESDLRDRARSQAGALGLWQFMGSTAQRFQLRVTEAVDERLDFNAATDAALRYLKWLRERFGSWALALAAYNCGEGRVQKEMALQGVNNYYHLALPEETERYVFRIIGAKIVLESPLTYGFQIPPEELYAPLQYDEAEVILTQETSVRSLAEACGTYYKSFKTFNPWIRGTSLPPGRYRFWLPKGSAARFREAQRSTPGIPPLISR</sequence>
<dbReference type="AlphaFoldDB" id="A0A7V6A403"/>
<comment type="caution">
    <text evidence="4">The sequence shown here is derived from an EMBL/GenBank/DDBJ whole genome shotgun (WGS) entry which is preliminary data.</text>
</comment>
<feature type="transmembrane region" description="Helical" evidence="2">
    <location>
        <begin position="43"/>
        <end position="64"/>
    </location>
</feature>
<dbReference type="InterPro" id="IPR008258">
    <property type="entry name" value="Transglycosylase_SLT_dom_1"/>
</dbReference>
<dbReference type="Gene3D" id="1.10.530.10">
    <property type="match status" value="1"/>
</dbReference>
<accession>A0A7V6A403</accession>
<comment type="similarity">
    <text evidence="1">Belongs to the transglycosylase Slt family.</text>
</comment>
<organism evidence="4">
    <name type="scientific">Desulfobacca acetoxidans</name>
    <dbReference type="NCBI Taxonomy" id="60893"/>
    <lineage>
        <taxon>Bacteria</taxon>
        <taxon>Pseudomonadati</taxon>
        <taxon>Thermodesulfobacteriota</taxon>
        <taxon>Desulfobaccia</taxon>
        <taxon>Desulfobaccales</taxon>
        <taxon>Desulfobaccaceae</taxon>
        <taxon>Desulfobacca</taxon>
    </lineage>
</organism>
<dbReference type="CDD" id="cd16894">
    <property type="entry name" value="MltD-like"/>
    <property type="match status" value="1"/>
</dbReference>